<name>A0AAV4M3C7_9ARAC</name>
<gene>
    <name evidence="1" type="ORF">CDAR_269031</name>
    <name evidence="2" type="ORF">CDAR_418241</name>
</gene>
<evidence type="ECO:0000313" key="1">
    <source>
        <dbReference type="EMBL" id="GIX66715.1"/>
    </source>
</evidence>
<accession>A0AAV4M3C7</accession>
<proteinExistence type="predicted"/>
<keyword evidence="3" id="KW-1185">Reference proteome</keyword>
<evidence type="ECO:0000313" key="3">
    <source>
        <dbReference type="Proteomes" id="UP001054837"/>
    </source>
</evidence>
<dbReference type="EMBL" id="BPLQ01009101">
    <property type="protein sequence ID" value="GIY41717.1"/>
    <property type="molecule type" value="Genomic_DNA"/>
</dbReference>
<evidence type="ECO:0000313" key="2">
    <source>
        <dbReference type="EMBL" id="GIY41717.1"/>
    </source>
</evidence>
<comment type="caution">
    <text evidence="1">The sequence shown here is derived from an EMBL/GenBank/DDBJ whole genome shotgun (WGS) entry which is preliminary data.</text>
</comment>
<dbReference type="EMBL" id="BPLQ01000010">
    <property type="protein sequence ID" value="GIX66715.1"/>
    <property type="molecule type" value="Genomic_DNA"/>
</dbReference>
<protein>
    <submittedName>
        <fullName evidence="1">Uncharacterized protein</fullName>
    </submittedName>
</protein>
<reference evidence="1 3" key="1">
    <citation type="submission" date="2021-06" db="EMBL/GenBank/DDBJ databases">
        <title>Caerostris darwini draft genome.</title>
        <authorList>
            <person name="Kono N."/>
            <person name="Arakawa K."/>
        </authorList>
    </citation>
    <scope>NUCLEOTIDE SEQUENCE [LARGE SCALE GENOMIC DNA]</scope>
</reference>
<sequence length="174" mass="20554">MNYHTESLLFAEDLMMDFLRRNYHSWTPATSGICYRSNYFSEFTPSIGQAVFNFSKHFPLGLQVNRYNLDEVNTNFPRGYKPIDFLVFCSKVANQVLYSFERNYFNAKENGDIGVLNIVEHLKEFLRSGEFQKQDGWKDLKNMLIDLLPTVSRRNNYRCSGERKLRSPSMIYRI</sequence>
<dbReference type="Proteomes" id="UP001054837">
    <property type="component" value="Unassembled WGS sequence"/>
</dbReference>
<organism evidence="1 3">
    <name type="scientific">Caerostris darwini</name>
    <dbReference type="NCBI Taxonomy" id="1538125"/>
    <lineage>
        <taxon>Eukaryota</taxon>
        <taxon>Metazoa</taxon>
        <taxon>Ecdysozoa</taxon>
        <taxon>Arthropoda</taxon>
        <taxon>Chelicerata</taxon>
        <taxon>Arachnida</taxon>
        <taxon>Araneae</taxon>
        <taxon>Araneomorphae</taxon>
        <taxon>Entelegynae</taxon>
        <taxon>Araneoidea</taxon>
        <taxon>Araneidae</taxon>
        <taxon>Caerostris</taxon>
    </lineage>
</organism>
<dbReference type="AlphaFoldDB" id="A0AAV4M3C7"/>